<keyword evidence="2" id="KW-0732">Signal</keyword>
<name>A0AAV0B6J8_PHAPC</name>
<organism evidence="3 4">
    <name type="scientific">Phakopsora pachyrhizi</name>
    <name type="common">Asian soybean rust disease fungus</name>
    <dbReference type="NCBI Taxonomy" id="170000"/>
    <lineage>
        <taxon>Eukaryota</taxon>
        <taxon>Fungi</taxon>
        <taxon>Dikarya</taxon>
        <taxon>Basidiomycota</taxon>
        <taxon>Pucciniomycotina</taxon>
        <taxon>Pucciniomycetes</taxon>
        <taxon>Pucciniales</taxon>
        <taxon>Phakopsoraceae</taxon>
        <taxon>Phakopsora</taxon>
    </lineage>
</organism>
<evidence type="ECO:0000313" key="4">
    <source>
        <dbReference type="Proteomes" id="UP001153365"/>
    </source>
</evidence>
<evidence type="ECO:0000313" key="3">
    <source>
        <dbReference type="EMBL" id="CAH7682637.1"/>
    </source>
</evidence>
<sequence length="166" mass="16560">MKMISWSTCALILISSGSSIATLATNESLPGTHDTPSIPVVNQSLVATNDALPANVTTVVALNSVPGDMSSGSCMCPPPPACGASAPPAPPAPAVPSSAPTPDISSPTIPASEAPPKEGIPSPPKEDMPPPPKEDIPPPPVSEALKLKEITATAGVVLASIYSLTV</sequence>
<feature type="chain" id="PRO_5043751278" evidence="2">
    <location>
        <begin position="25"/>
        <end position="166"/>
    </location>
</feature>
<dbReference type="AlphaFoldDB" id="A0AAV0B6J8"/>
<evidence type="ECO:0000256" key="1">
    <source>
        <dbReference type="SAM" id="MobiDB-lite"/>
    </source>
</evidence>
<dbReference type="EMBL" id="CALTRL010004196">
    <property type="protein sequence ID" value="CAH7682637.1"/>
    <property type="molecule type" value="Genomic_DNA"/>
</dbReference>
<reference evidence="3" key="1">
    <citation type="submission" date="2022-06" db="EMBL/GenBank/DDBJ databases">
        <authorList>
            <consortium name="SYNGENTA / RWTH Aachen University"/>
        </authorList>
    </citation>
    <scope>NUCLEOTIDE SEQUENCE</scope>
</reference>
<feature type="region of interest" description="Disordered" evidence="1">
    <location>
        <begin position="69"/>
        <end position="144"/>
    </location>
</feature>
<gene>
    <name evidence="3" type="ORF">PPACK8108_LOCUS15662</name>
</gene>
<proteinExistence type="predicted"/>
<dbReference type="Proteomes" id="UP001153365">
    <property type="component" value="Unassembled WGS sequence"/>
</dbReference>
<feature type="compositionally biased region" description="Basic and acidic residues" evidence="1">
    <location>
        <begin position="124"/>
        <end position="136"/>
    </location>
</feature>
<comment type="caution">
    <text evidence="3">The sequence shown here is derived from an EMBL/GenBank/DDBJ whole genome shotgun (WGS) entry which is preliminary data.</text>
</comment>
<feature type="compositionally biased region" description="Pro residues" evidence="1">
    <location>
        <begin position="76"/>
        <end position="94"/>
    </location>
</feature>
<evidence type="ECO:0000256" key="2">
    <source>
        <dbReference type="SAM" id="SignalP"/>
    </source>
</evidence>
<keyword evidence="4" id="KW-1185">Reference proteome</keyword>
<feature type="signal peptide" evidence="2">
    <location>
        <begin position="1"/>
        <end position="24"/>
    </location>
</feature>
<protein>
    <submittedName>
        <fullName evidence="3">Expressed protein</fullName>
    </submittedName>
</protein>
<accession>A0AAV0B6J8</accession>